<gene>
    <name evidence="1" type="ORF">Nans01_41980</name>
</gene>
<reference evidence="1" key="1">
    <citation type="submission" date="2023-02" db="EMBL/GenBank/DDBJ databases">
        <title>Nocardiopsis ansamitocini NBRC 112285.</title>
        <authorList>
            <person name="Ichikawa N."/>
            <person name="Sato H."/>
            <person name="Tonouchi N."/>
        </authorList>
    </citation>
    <scope>NUCLEOTIDE SEQUENCE</scope>
    <source>
        <strain evidence="1">NBRC 112285</strain>
    </source>
</reference>
<name>A0A9W6UKL1_9ACTN</name>
<sequence length="90" mass="10024">MSQHRPHVCRQVEETPQGTAAIYRLSCSCGLVGDVRYARRVAEQDKAAHLMDITVPLDQRCTRPREHGARPWDTCPLCAGQLALPGWDVA</sequence>
<proteinExistence type="predicted"/>
<accession>A0A9W6UKL1</accession>
<dbReference type="RefSeq" id="WP_285761383.1">
    <property type="nucleotide sequence ID" value="NZ_BSQG01000009.1"/>
</dbReference>
<dbReference type="AlphaFoldDB" id="A0A9W6UKL1"/>
<protein>
    <submittedName>
        <fullName evidence="1">Uncharacterized protein</fullName>
    </submittedName>
</protein>
<evidence type="ECO:0000313" key="2">
    <source>
        <dbReference type="Proteomes" id="UP001165092"/>
    </source>
</evidence>
<organism evidence="1 2">
    <name type="scientific">Nocardiopsis ansamitocini</name>
    <dbReference type="NCBI Taxonomy" id="1670832"/>
    <lineage>
        <taxon>Bacteria</taxon>
        <taxon>Bacillati</taxon>
        <taxon>Actinomycetota</taxon>
        <taxon>Actinomycetes</taxon>
        <taxon>Streptosporangiales</taxon>
        <taxon>Nocardiopsidaceae</taxon>
        <taxon>Nocardiopsis</taxon>
    </lineage>
</organism>
<dbReference type="EMBL" id="BSQG01000009">
    <property type="protein sequence ID" value="GLU49847.1"/>
    <property type="molecule type" value="Genomic_DNA"/>
</dbReference>
<evidence type="ECO:0000313" key="1">
    <source>
        <dbReference type="EMBL" id="GLU49847.1"/>
    </source>
</evidence>
<keyword evidence="2" id="KW-1185">Reference proteome</keyword>
<comment type="caution">
    <text evidence="1">The sequence shown here is derived from an EMBL/GenBank/DDBJ whole genome shotgun (WGS) entry which is preliminary data.</text>
</comment>
<dbReference type="Proteomes" id="UP001165092">
    <property type="component" value="Unassembled WGS sequence"/>
</dbReference>